<keyword evidence="1" id="KW-0813">Transport</keyword>
<feature type="domain" description="Cytochrome c" evidence="8">
    <location>
        <begin position="26"/>
        <end position="129"/>
    </location>
</feature>
<dbReference type="EMBL" id="JAMC01000003">
    <property type="protein sequence ID" value="KEJ89528.1"/>
    <property type="molecule type" value="Genomic_DNA"/>
</dbReference>
<dbReference type="InterPro" id="IPR002327">
    <property type="entry name" value="Cyt_c_1A/1B"/>
</dbReference>
<dbReference type="OrthoDB" id="9805828at2"/>
<dbReference type="AlphaFoldDB" id="A0A073IGV1"/>
<keyword evidence="4" id="KW-0249">Electron transport</keyword>
<dbReference type="InterPro" id="IPR036909">
    <property type="entry name" value="Cyt_c-like_dom_sf"/>
</dbReference>
<keyword evidence="5 6" id="KW-0408">Iron</keyword>
<gene>
    <name evidence="9" type="ORF">DSW25_11020</name>
</gene>
<keyword evidence="10" id="KW-1185">Reference proteome</keyword>
<evidence type="ECO:0000256" key="2">
    <source>
        <dbReference type="ARBA" id="ARBA00022617"/>
    </source>
</evidence>
<comment type="caution">
    <text evidence="9">The sequence shown here is derived from an EMBL/GenBank/DDBJ whole genome shotgun (WGS) entry which is preliminary data.</text>
</comment>
<dbReference type="RefSeq" id="WP_025060388.1">
    <property type="nucleotide sequence ID" value="NZ_JAMC01000003.1"/>
</dbReference>
<evidence type="ECO:0000313" key="10">
    <source>
        <dbReference type="Proteomes" id="UP000027734"/>
    </source>
</evidence>
<evidence type="ECO:0000259" key="8">
    <source>
        <dbReference type="PROSITE" id="PS51007"/>
    </source>
</evidence>
<reference evidence="9 10" key="1">
    <citation type="submission" date="2014-01" db="EMBL/GenBank/DDBJ databases">
        <title>Sulfitobacter donghicola JCM 14565 Genome Sequencing.</title>
        <authorList>
            <person name="Lai Q."/>
            <person name="Hong Z."/>
        </authorList>
    </citation>
    <scope>NUCLEOTIDE SEQUENCE [LARGE SCALE GENOMIC DNA]</scope>
    <source>
        <strain evidence="9 10">JCM 14565</strain>
    </source>
</reference>
<dbReference type="Pfam" id="PF00034">
    <property type="entry name" value="Cytochrom_C"/>
    <property type="match status" value="1"/>
</dbReference>
<evidence type="ECO:0000256" key="3">
    <source>
        <dbReference type="ARBA" id="ARBA00022723"/>
    </source>
</evidence>
<evidence type="ECO:0000256" key="7">
    <source>
        <dbReference type="SAM" id="SignalP"/>
    </source>
</evidence>
<organism evidence="9 10">
    <name type="scientific">Sulfitobacter donghicola DSW-25 = KCTC 12864 = JCM 14565</name>
    <dbReference type="NCBI Taxonomy" id="1300350"/>
    <lineage>
        <taxon>Bacteria</taxon>
        <taxon>Pseudomonadati</taxon>
        <taxon>Pseudomonadota</taxon>
        <taxon>Alphaproteobacteria</taxon>
        <taxon>Rhodobacterales</taxon>
        <taxon>Roseobacteraceae</taxon>
        <taxon>Sulfitobacter</taxon>
    </lineage>
</organism>
<evidence type="ECO:0000256" key="5">
    <source>
        <dbReference type="ARBA" id="ARBA00023004"/>
    </source>
</evidence>
<name>A0A073IGV1_9RHOB</name>
<dbReference type="GO" id="GO:0046872">
    <property type="term" value="F:metal ion binding"/>
    <property type="evidence" value="ECO:0007669"/>
    <property type="project" value="UniProtKB-KW"/>
</dbReference>
<evidence type="ECO:0000313" key="9">
    <source>
        <dbReference type="EMBL" id="KEJ89528.1"/>
    </source>
</evidence>
<dbReference type="GO" id="GO:0020037">
    <property type="term" value="F:heme binding"/>
    <property type="evidence" value="ECO:0007669"/>
    <property type="project" value="InterPro"/>
</dbReference>
<evidence type="ECO:0000256" key="1">
    <source>
        <dbReference type="ARBA" id="ARBA00022448"/>
    </source>
</evidence>
<feature type="signal peptide" evidence="7">
    <location>
        <begin position="1"/>
        <end position="22"/>
    </location>
</feature>
<sequence length="234" mass="25375">MKGFVHTCVTLAALSVAGVSSASEIGDHEKGAKIFKKCKSCHQVGEGAKNRIGPHLNGVYGRVAGSVDGAKYSKSMVHMGDEGLIWTDETLDAYLENPKALVSRTRMSFRGMDDAEERRDLLAYLRIYSDNPADIPEAEPTAVGTDHDLDPAILALEGDPEYGEYLASECQTCHQSSGADDGIPGISGWPTEDFVVAMHGYKRKLRPHPVMQMLAGRLSDDEIAALAAYFKDLE</sequence>
<protein>
    <submittedName>
        <fullName evidence="9">Cytochrome C</fullName>
    </submittedName>
</protein>
<feature type="domain" description="Cytochrome c" evidence="8">
    <location>
        <begin position="158"/>
        <end position="234"/>
    </location>
</feature>
<evidence type="ECO:0000256" key="6">
    <source>
        <dbReference type="PROSITE-ProRule" id="PRU00433"/>
    </source>
</evidence>
<dbReference type="PANTHER" id="PTHR11961">
    <property type="entry name" value="CYTOCHROME C"/>
    <property type="match status" value="1"/>
</dbReference>
<accession>A0A073IGV1</accession>
<dbReference type="PROSITE" id="PS51007">
    <property type="entry name" value="CYTC"/>
    <property type="match status" value="2"/>
</dbReference>
<dbReference type="eggNOG" id="COG3474">
    <property type="taxonomic scope" value="Bacteria"/>
</dbReference>
<dbReference type="PRINTS" id="PR00604">
    <property type="entry name" value="CYTCHRMECIAB"/>
</dbReference>
<feature type="chain" id="PRO_5001691536" evidence="7">
    <location>
        <begin position="23"/>
        <end position="234"/>
    </location>
</feature>
<dbReference type="GO" id="GO:0009055">
    <property type="term" value="F:electron transfer activity"/>
    <property type="evidence" value="ECO:0007669"/>
    <property type="project" value="InterPro"/>
</dbReference>
<keyword evidence="7" id="KW-0732">Signal</keyword>
<dbReference type="InterPro" id="IPR009056">
    <property type="entry name" value="Cyt_c-like_dom"/>
</dbReference>
<dbReference type="STRING" id="1300350.Z948_3091"/>
<proteinExistence type="predicted"/>
<dbReference type="Gene3D" id="1.10.760.10">
    <property type="entry name" value="Cytochrome c-like domain"/>
    <property type="match status" value="2"/>
</dbReference>
<evidence type="ECO:0000256" key="4">
    <source>
        <dbReference type="ARBA" id="ARBA00022982"/>
    </source>
</evidence>
<dbReference type="Proteomes" id="UP000027734">
    <property type="component" value="Unassembled WGS sequence"/>
</dbReference>
<keyword evidence="3 6" id="KW-0479">Metal-binding</keyword>
<dbReference type="eggNOG" id="COG2863">
    <property type="taxonomic scope" value="Bacteria"/>
</dbReference>
<dbReference type="SUPFAM" id="SSF46626">
    <property type="entry name" value="Cytochrome c"/>
    <property type="match status" value="2"/>
</dbReference>
<keyword evidence="2 6" id="KW-0349">Heme</keyword>